<reference evidence="2" key="2">
    <citation type="submission" date="2021-04" db="EMBL/GenBank/DDBJ databases">
        <authorList>
            <person name="Gilroy R."/>
        </authorList>
    </citation>
    <scope>NUCLEOTIDE SEQUENCE</scope>
    <source>
        <strain evidence="2">ChiW4-1371</strain>
    </source>
</reference>
<proteinExistence type="predicted"/>
<feature type="signal peptide" evidence="1">
    <location>
        <begin position="1"/>
        <end position="19"/>
    </location>
</feature>
<dbReference type="AlphaFoldDB" id="A0A9D2GTL5"/>
<evidence type="ECO:0000256" key="1">
    <source>
        <dbReference type="SAM" id="SignalP"/>
    </source>
</evidence>
<organism evidence="2 3">
    <name type="scientific">Candidatus Mucispirillum faecigallinarum</name>
    <dbReference type="NCBI Taxonomy" id="2838699"/>
    <lineage>
        <taxon>Bacteria</taxon>
        <taxon>Pseudomonadati</taxon>
        <taxon>Deferribacterota</taxon>
        <taxon>Deferribacteres</taxon>
        <taxon>Deferribacterales</taxon>
        <taxon>Mucispirillaceae</taxon>
        <taxon>Mucispirillum</taxon>
    </lineage>
</organism>
<sequence length="177" mass="20317">MRIIFTVILLFTNICFSYADIDEPMTINIADNPVSLNGTYDIDRFVILKDKRIFIDSDDKNAITGSKGQVTIDLNITGNIINSTLKMQMKGNIFGEGSAFAGYDFIYSSRVIPMPFDTKEKKISLEDKISAVGLHYYKNENRLIWEIPFEHDKIIIMILDKQSNKIKNLSHSKYMFL</sequence>
<reference evidence="2" key="1">
    <citation type="journal article" date="2021" name="PeerJ">
        <title>Extensive microbial diversity within the chicken gut microbiome revealed by metagenomics and culture.</title>
        <authorList>
            <person name="Gilroy R."/>
            <person name="Ravi A."/>
            <person name="Getino M."/>
            <person name="Pursley I."/>
            <person name="Horton D.L."/>
            <person name="Alikhan N.F."/>
            <person name="Baker D."/>
            <person name="Gharbi K."/>
            <person name="Hall N."/>
            <person name="Watson M."/>
            <person name="Adriaenssens E.M."/>
            <person name="Foster-Nyarko E."/>
            <person name="Jarju S."/>
            <person name="Secka A."/>
            <person name="Antonio M."/>
            <person name="Oren A."/>
            <person name="Chaudhuri R.R."/>
            <person name="La Ragione R."/>
            <person name="Hildebrand F."/>
            <person name="Pallen M.J."/>
        </authorList>
    </citation>
    <scope>NUCLEOTIDE SEQUENCE</scope>
    <source>
        <strain evidence="2">ChiW4-1371</strain>
    </source>
</reference>
<evidence type="ECO:0000313" key="3">
    <source>
        <dbReference type="Proteomes" id="UP000824176"/>
    </source>
</evidence>
<feature type="chain" id="PRO_5038614483" description="Organic solvent tolerance-like N-terminal domain-containing protein" evidence="1">
    <location>
        <begin position="20"/>
        <end position="177"/>
    </location>
</feature>
<protein>
    <recommendedName>
        <fullName evidence="4">Organic solvent tolerance-like N-terminal domain-containing protein</fullName>
    </recommendedName>
</protein>
<dbReference type="Proteomes" id="UP000824176">
    <property type="component" value="Unassembled WGS sequence"/>
</dbReference>
<accession>A0A9D2GTL5</accession>
<keyword evidence="1" id="KW-0732">Signal</keyword>
<evidence type="ECO:0008006" key="4">
    <source>
        <dbReference type="Google" id="ProtNLM"/>
    </source>
</evidence>
<evidence type="ECO:0000313" key="2">
    <source>
        <dbReference type="EMBL" id="HIZ88996.1"/>
    </source>
</evidence>
<name>A0A9D2GTL5_9BACT</name>
<gene>
    <name evidence="2" type="ORF">H9804_03545</name>
</gene>
<comment type="caution">
    <text evidence="2">The sequence shown here is derived from an EMBL/GenBank/DDBJ whole genome shotgun (WGS) entry which is preliminary data.</text>
</comment>
<dbReference type="EMBL" id="DXAQ01000053">
    <property type="protein sequence ID" value="HIZ88996.1"/>
    <property type="molecule type" value="Genomic_DNA"/>
</dbReference>